<sequence>NIQKNLETVSYSQPASKRICKRRNISGLVITEDRYLKELEKDQMEKDIEEESSSEEKSD</sequence>
<reference evidence="1 2" key="1">
    <citation type="submission" date="2019-03" db="EMBL/GenBank/DDBJ databases">
        <title>Single cell metagenomics reveals metabolic interactions within the superorganism composed of flagellate Streblomastix strix and complex community of Bacteroidetes bacteria on its surface.</title>
        <authorList>
            <person name="Treitli S.C."/>
            <person name="Kolisko M."/>
            <person name="Husnik F."/>
            <person name="Keeling P."/>
            <person name="Hampl V."/>
        </authorList>
    </citation>
    <scope>NUCLEOTIDE SEQUENCE [LARGE SCALE GENOMIC DNA]</scope>
    <source>
        <strain evidence="1">ST1C</strain>
    </source>
</reference>
<organism evidence="1 2">
    <name type="scientific">Streblomastix strix</name>
    <dbReference type="NCBI Taxonomy" id="222440"/>
    <lineage>
        <taxon>Eukaryota</taxon>
        <taxon>Metamonada</taxon>
        <taxon>Preaxostyla</taxon>
        <taxon>Oxymonadida</taxon>
        <taxon>Streblomastigidae</taxon>
        <taxon>Streblomastix</taxon>
    </lineage>
</organism>
<evidence type="ECO:0000313" key="2">
    <source>
        <dbReference type="Proteomes" id="UP000324800"/>
    </source>
</evidence>
<comment type="caution">
    <text evidence="1">The sequence shown here is derived from an EMBL/GenBank/DDBJ whole genome shotgun (WGS) entry which is preliminary data.</text>
</comment>
<accession>A0A5J4VT62</accession>
<dbReference type="AlphaFoldDB" id="A0A5J4VT62"/>
<gene>
    <name evidence="1" type="ORF">EZS28_018827</name>
</gene>
<protein>
    <submittedName>
        <fullName evidence="1">Uncharacterized protein</fullName>
    </submittedName>
</protein>
<dbReference type="Proteomes" id="UP000324800">
    <property type="component" value="Unassembled WGS sequence"/>
</dbReference>
<name>A0A5J4VT62_9EUKA</name>
<dbReference type="EMBL" id="SNRW01005172">
    <property type="protein sequence ID" value="KAA6385645.1"/>
    <property type="molecule type" value="Genomic_DNA"/>
</dbReference>
<feature type="non-terminal residue" evidence="1">
    <location>
        <position position="1"/>
    </location>
</feature>
<evidence type="ECO:0000313" key="1">
    <source>
        <dbReference type="EMBL" id="KAA6385645.1"/>
    </source>
</evidence>
<proteinExistence type="predicted"/>